<evidence type="ECO:0000313" key="4">
    <source>
        <dbReference type="Proteomes" id="UP000199029"/>
    </source>
</evidence>
<dbReference type="Pfam" id="PF00072">
    <property type="entry name" value="Response_reg"/>
    <property type="match status" value="1"/>
</dbReference>
<dbReference type="SMART" id="SM00448">
    <property type="entry name" value="REC"/>
    <property type="match status" value="1"/>
</dbReference>
<dbReference type="Proteomes" id="UP000199029">
    <property type="component" value="Unassembled WGS sequence"/>
</dbReference>
<dbReference type="GO" id="GO:0000160">
    <property type="term" value="P:phosphorelay signal transduction system"/>
    <property type="evidence" value="ECO:0007669"/>
    <property type="project" value="InterPro"/>
</dbReference>
<gene>
    <name evidence="3" type="ORF">SAMN04515668_1862</name>
</gene>
<dbReference type="PROSITE" id="PS50110">
    <property type="entry name" value="RESPONSE_REGULATORY"/>
    <property type="match status" value="1"/>
</dbReference>
<dbReference type="EMBL" id="FOXS01000002">
    <property type="protein sequence ID" value="SFQ31554.1"/>
    <property type="molecule type" value="Genomic_DNA"/>
</dbReference>
<protein>
    <submittedName>
        <fullName evidence="3">Response regulator receiver domain-containing protein</fullName>
    </submittedName>
</protein>
<accession>A0A1I5XHY3</accession>
<dbReference type="AlphaFoldDB" id="A0A1I5XHY3"/>
<organism evidence="3 4">
    <name type="scientific">Hymenobacter arizonensis</name>
    <name type="common">Siccationidurans arizonensis</name>
    <dbReference type="NCBI Taxonomy" id="1227077"/>
    <lineage>
        <taxon>Bacteria</taxon>
        <taxon>Pseudomonadati</taxon>
        <taxon>Bacteroidota</taxon>
        <taxon>Cytophagia</taxon>
        <taxon>Cytophagales</taxon>
        <taxon>Hymenobacteraceae</taxon>
        <taxon>Hymenobacter</taxon>
    </lineage>
</organism>
<feature type="modified residue" description="4-aspartylphosphate" evidence="1">
    <location>
        <position position="64"/>
    </location>
</feature>
<evidence type="ECO:0000259" key="2">
    <source>
        <dbReference type="PROSITE" id="PS50110"/>
    </source>
</evidence>
<reference evidence="4" key="1">
    <citation type="submission" date="2016-10" db="EMBL/GenBank/DDBJ databases">
        <authorList>
            <person name="Varghese N."/>
            <person name="Submissions S."/>
        </authorList>
    </citation>
    <scope>NUCLEOTIDE SEQUENCE [LARGE SCALE GENOMIC DNA]</scope>
    <source>
        <strain evidence="4">OR362-8,ATCC BAA-1266,JCM 13504</strain>
    </source>
</reference>
<sequence>MSRLPSILLVDDDPITNFLNRKLLLRLEAAEEVLVAANGEEALAVLHRYCQPPTPSYPALIFLDINMPLMDGFEFLTAFQQLPDAQRHAVVIVMLTTSVSSRDLERVKHQPVADFLAKPLTQEQVERVLEQHFSLNP</sequence>
<proteinExistence type="predicted"/>
<name>A0A1I5XHY3_HYMAR</name>
<dbReference type="Gene3D" id="3.40.50.2300">
    <property type="match status" value="1"/>
</dbReference>
<dbReference type="SUPFAM" id="SSF52172">
    <property type="entry name" value="CheY-like"/>
    <property type="match status" value="1"/>
</dbReference>
<dbReference type="InterPro" id="IPR001789">
    <property type="entry name" value="Sig_transdc_resp-reg_receiver"/>
</dbReference>
<dbReference type="InterPro" id="IPR011006">
    <property type="entry name" value="CheY-like_superfamily"/>
</dbReference>
<keyword evidence="1" id="KW-0597">Phosphoprotein</keyword>
<dbReference type="OrthoDB" id="1524091at2"/>
<dbReference type="PANTHER" id="PTHR44520">
    <property type="entry name" value="RESPONSE REGULATOR RCP1-RELATED"/>
    <property type="match status" value="1"/>
</dbReference>
<dbReference type="PANTHER" id="PTHR44520:SF2">
    <property type="entry name" value="RESPONSE REGULATOR RCP1"/>
    <property type="match status" value="1"/>
</dbReference>
<evidence type="ECO:0000313" key="3">
    <source>
        <dbReference type="EMBL" id="SFQ31554.1"/>
    </source>
</evidence>
<evidence type="ECO:0000256" key="1">
    <source>
        <dbReference type="PROSITE-ProRule" id="PRU00169"/>
    </source>
</evidence>
<keyword evidence="4" id="KW-1185">Reference proteome</keyword>
<feature type="domain" description="Response regulatory" evidence="2">
    <location>
        <begin position="6"/>
        <end position="133"/>
    </location>
</feature>
<dbReference type="InterPro" id="IPR052893">
    <property type="entry name" value="TCS_response_regulator"/>
</dbReference>
<dbReference type="STRING" id="1227077.SAMN04515668_1862"/>
<dbReference type="RefSeq" id="WP_092671459.1">
    <property type="nucleotide sequence ID" value="NZ_FOXS01000002.1"/>
</dbReference>